<proteinExistence type="predicted"/>
<dbReference type="EMBL" id="MU001676">
    <property type="protein sequence ID" value="KAF2459089.1"/>
    <property type="molecule type" value="Genomic_DNA"/>
</dbReference>
<dbReference type="OrthoDB" id="5286775at2759"/>
<evidence type="ECO:0000313" key="3">
    <source>
        <dbReference type="Proteomes" id="UP000799766"/>
    </source>
</evidence>
<accession>A0A6A6P5B7</accession>
<evidence type="ECO:0000313" key="2">
    <source>
        <dbReference type="EMBL" id="KAF2459089.1"/>
    </source>
</evidence>
<feature type="compositionally biased region" description="Polar residues" evidence="1">
    <location>
        <begin position="30"/>
        <end position="39"/>
    </location>
</feature>
<name>A0A6A6P5B7_9PEZI</name>
<dbReference type="AlphaFoldDB" id="A0A6A6P5B7"/>
<feature type="region of interest" description="Disordered" evidence="1">
    <location>
        <begin position="28"/>
        <end position="74"/>
    </location>
</feature>
<feature type="compositionally biased region" description="Basic and acidic residues" evidence="1">
    <location>
        <begin position="411"/>
        <end position="431"/>
    </location>
</feature>
<feature type="region of interest" description="Disordered" evidence="1">
    <location>
        <begin position="387"/>
        <end position="508"/>
    </location>
</feature>
<gene>
    <name evidence="2" type="ORF">BDY21DRAFT_362577</name>
</gene>
<protein>
    <submittedName>
        <fullName evidence="2">Uncharacterized protein</fullName>
    </submittedName>
</protein>
<sequence>MALLGTLVNNRIINRVWGLFSPARPPVPNAQPQLDNESPSVAAFGRHGGSREDVDYTSPARTTARSRLTPLESGLAARTPALPVSSDHSLLSVSGGTLVPATDRLGDTSPTFQNNEHTLVDVGDENDPENLKSYDPEEMRRTQAIEAHQLAMDGWHEHEIVVIQKIAYRGLEPLMPDNWLDDFPSLPRELFGSDEEAFIRHRYGREYRAIKYLNDLILVGSRVRDAITYKNHTRPEIILAKAIKNYLKWAMQDGKVDTNRAPPIYFVCAQSPTTTVEQMQAVMKQRLNTIAAKYQEIARRGEIDTSVPVLWGFICTSNLVACTSYNLANTEPELSNVCIYTYDSSGKDVWHALGIAIAANQIRNVMMDIQRDIEVSCGPRSSPLIYSSPAPSSVLSHRRAREASAETTLQSRERDGKSGCKRFRQDLEGASKEYASPTDTPLRRHTHAYDGKTAAETNLRLFRRHSQGHSSEEDEADEANTTRKRRFDGEDAASRAAPGKKIKIESEA</sequence>
<evidence type="ECO:0000256" key="1">
    <source>
        <dbReference type="SAM" id="MobiDB-lite"/>
    </source>
</evidence>
<reference evidence="2" key="1">
    <citation type="journal article" date="2020" name="Stud. Mycol.">
        <title>101 Dothideomycetes genomes: a test case for predicting lifestyles and emergence of pathogens.</title>
        <authorList>
            <person name="Haridas S."/>
            <person name="Albert R."/>
            <person name="Binder M."/>
            <person name="Bloem J."/>
            <person name="Labutti K."/>
            <person name="Salamov A."/>
            <person name="Andreopoulos B."/>
            <person name="Baker S."/>
            <person name="Barry K."/>
            <person name="Bills G."/>
            <person name="Bluhm B."/>
            <person name="Cannon C."/>
            <person name="Castanera R."/>
            <person name="Culley D."/>
            <person name="Daum C."/>
            <person name="Ezra D."/>
            <person name="Gonzalez J."/>
            <person name="Henrissat B."/>
            <person name="Kuo A."/>
            <person name="Liang C."/>
            <person name="Lipzen A."/>
            <person name="Lutzoni F."/>
            <person name="Magnuson J."/>
            <person name="Mondo S."/>
            <person name="Nolan M."/>
            <person name="Ohm R."/>
            <person name="Pangilinan J."/>
            <person name="Park H.-J."/>
            <person name="Ramirez L."/>
            <person name="Alfaro M."/>
            <person name="Sun H."/>
            <person name="Tritt A."/>
            <person name="Yoshinaga Y."/>
            <person name="Zwiers L.-H."/>
            <person name="Turgeon B."/>
            <person name="Goodwin S."/>
            <person name="Spatafora J."/>
            <person name="Crous P."/>
            <person name="Grigoriev I."/>
        </authorList>
    </citation>
    <scope>NUCLEOTIDE SEQUENCE</scope>
    <source>
        <strain evidence="2">ATCC 16933</strain>
    </source>
</reference>
<dbReference type="Proteomes" id="UP000799766">
    <property type="component" value="Unassembled WGS sequence"/>
</dbReference>
<keyword evidence="3" id="KW-1185">Reference proteome</keyword>
<organism evidence="2 3">
    <name type="scientific">Lineolata rhizophorae</name>
    <dbReference type="NCBI Taxonomy" id="578093"/>
    <lineage>
        <taxon>Eukaryota</taxon>
        <taxon>Fungi</taxon>
        <taxon>Dikarya</taxon>
        <taxon>Ascomycota</taxon>
        <taxon>Pezizomycotina</taxon>
        <taxon>Dothideomycetes</taxon>
        <taxon>Dothideomycetes incertae sedis</taxon>
        <taxon>Lineolatales</taxon>
        <taxon>Lineolataceae</taxon>
        <taxon>Lineolata</taxon>
    </lineage>
</organism>